<gene>
    <name evidence="2" type="ORF">FPZ43_05440</name>
</gene>
<protein>
    <submittedName>
        <fullName evidence="2">Type II toxin-antitoxin system RelE/ParE family toxin</fullName>
    </submittedName>
</protein>
<keyword evidence="1" id="KW-1277">Toxin-antitoxin system</keyword>
<dbReference type="EMBL" id="VOEJ01000002">
    <property type="protein sequence ID" value="TWR30386.1"/>
    <property type="molecule type" value="Genomic_DNA"/>
</dbReference>
<dbReference type="Proteomes" id="UP000320042">
    <property type="component" value="Unassembled WGS sequence"/>
</dbReference>
<sequence length="102" mass="12385">MELKIKYSRIAFRDLKDIYQFISRDSVRYAKKEIDDIRYAIKKLRLHPYRGKVFEYSDDEFTRELVFKNYRIIYDIADNKTIIILTIHHHSRSLGRNSAIDI</sequence>
<keyword evidence="3" id="KW-1185">Reference proteome</keyword>
<comment type="caution">
    <text evidence="2">The sequence shown here is derived from an EMBL/GenBank/DDBJ whole genome shotgun (WGS) entry which is preliminary data.</text>
</comment>
<reference evidence="2 3" key="1">
    <citation type="submission" date="2019-07" db="EMBL/GenBank/DDBJ databases">
        <authorList>
            <person name="Kim J."/>
        </authorList>
    </citation>
    <scope>NUCLEOTIDE SEQUENCE [LARGE SCALE GENOMIC DNA]</scope>
    <source>
        <strain evidence="3">dk17</strain>
    </source>
</reference>
<name>A0A563UGF7_9SPHI</name>
<dbReference type="AlphaFoldDB" id="A0A563UGF7"/>
<dbReference type="SUPFAM" id="SSF143011">
    <property type="entry name" value="RelE-like"/>
    <property type="match status" value="1"/>
</dbReference>
<dbReference type="OrthoDB" id="5574284at2"/>
<accession>A0A563UGF7</accession>
<evidence type="ECO:0000256" key="1">
    <source>
        <dbReference type="ARBA" id="ARBA00022649"/>
    </source>
</evidence>
<dbReference type="NCBIfam" id="TIGR02385">
    <property type="entry name" value="RelE_StbE"/>
    <property type="match status" value="1"/>
</dbReference>
<dbReference type="InterPro" id="IPR035093">
    <property type="entry name" value="RelE/ParE_toxin_dom_sf"/>
</dbReference>
<dbReference type="InterPro" id="IPR007712">
    <property type="entry name" value="RelE/ParE_toxin"/>
</dbReference>
<dbReference type="Pfam" id="PF05016">
    <property type="entry name" value="ParE_toxin"/>
    <property type="match status" value="1"/>
</dbReference>
<organism evidence="2 3">
    <name type="scientific">Mucilaginibacter pallidiroseus</name>
    <dbReference type="NCBI Taxonomy" id="2599295"/>
    <lineage>
        <taxon>Bacteria</taxon>
        <taxon>Pseudomonadati</taxon>
        <taxon>Bacteroidota</taxon>
        <taxon>Sphingobacteriia</taxon>
        <taxon>Sphingobacteriales</taxon>
        <taxon>Sphingobacteriaceae</taxon>
        <taxon>Mucilaginibacter</taxon>
    </lineage>
</organism>
<evidence type="ECO:0000313" key="2">
    <source>
        <dbReference type="EMBL" id="TWR30386.1"/>
    </source>
</evidence>
<proteinExistence type="predicted"/>
<dbReference type="RefSeq" id="WP_146380846.1">
    <property type="nucleotide sequence ID" value="NZ_VOEJ01000002.1"/>
</dbReference>
<dbReference type="Gene3D" id="3.30.2310.20">
    <property type="entry name" value="RelE-like"/>
    <property type="match status" value="1"/>
</dbReference>
<evidence type="ECO:0000313" key="3">
    <source>
        <dbReference type="Proteomes" id="UP000320042"/>
    </source>
</evidence>